<keyword evidence="7" id="KW-1015">Disulfide bond</keyword>
<evidence type="ECO:0000313" key="10">
    <source>
        <dbReference type="Proteomes" id="UP000248340"/>
    </source>
</evidence>
<comment type="similarity">
    <text evidence="1 8">Belongs to the tannase family.</text>
</comment>
<accession>A0A319C2V4</accession>
<dbReference type="OrthoDB" id="3039123at2759"/>
<evidence type="ECO:0000256" key="1">
    <source>
        <dbReference type="ARBA" id="ARBA00006249"/>
    </source>
</evidence>
<evidence type="ECO:0000256" key="8">
    <source>
        <dbReference type="RuleBase" id="RU361238"/>
    </source>
</evidence>
<evidence type="ECO:0000256" key="6">
    <source>
        <dbReference type="ARBA" id="ARBA00022837"/>
    </source>
</evidence>
<dbReference type="InterPro" id="IPR029058">
    <property type="entry name" value="AB_hydrolase_fold"/>
</dbReference>
<organism evidence="9 10">
    <name type="scientific">Aspergillus uvarum CBS 121591</name>
    <dbReference type="NCBI Taxonomy" id="1448315"/>
    <lineage>
        <taxon>Eukaryota</taxon>
        <taxon>Fungi</taxon>
        <taxon>Dikarya</taxon>
        <taxon>Ascomycota</taxon>
        <taxon>Pezizomycotina</taxon>
        <taxon>Eurotiomycetes</taxon>
        <taxon>Eurotiomycetidae</taxon>
        <taxon>Eurotiales</taxon>
        <taxon>Aspergillaceae</taxon>
        <taxon>Aspergillus</taxon>
        <taxon>Aspergillus subgen. Circumdati</taxon>
    </lineage>
</organism>
<dbReference type="RefSeq" id="XP_025489644.1">
    <property type="nucleotide sequence ID" value="XM_025638155.1"/>
</dbReference>
<name>A0A319C2V4_9EURO</name>
<evidence type="ECO:0000256" key="7">
    <source>
        <dbReference type="ARBA" id="ARBA00023157"/>
    </source>
</evidence>
<dbReference type="Gene3D" id="3.40.50.1820">
    <property type="entry name" value="alpha/beta hydrolase"/>
    <property type="match status" value="1"/>
</dbReference>
<feature type="chain" id="PRO_5016192036" description="Carboxylic ester hydrolase" evidence="8">
    <location>
        <begin position="24"/>
        <end position="533"/>
    </location>
</feature>
<keyword evidence="4 8" id="KW-0732">Signal</keyword>
<gene>
    <name evidence="9" type="ORF">BO82DRAFT_385136</name>
</gene>
<dbReference type="PANTHER" id="PTHR33938:SF8">
    <property type="entry name" value="CARBOXYLIC ESTER HYDROLASE"/>
    <property type="match status" value="1"/>
</dbReference>
<keyword evidence="6" id="KW-0106">Calcium</keyword>
<dbReference type="PANTHER" id="PTHR33938">
    <property type="entry name" value="FERULOYL ESTERASE B-RELATED"/>
    <property type="match status" value="1"/>
</dbReference>
<proteinExistence type="inferred from homology"/>
<dbReference type="EC" id="3.1.1.-" evidence="8"/>
<dbReference type="EMBL" id="KZ821719">
    <property type="protein sequence ID" value="PYH79444.1"/>
    <property type="molecule type" value="Genomic_DNA"/>
</dbReference>
<dbReference type="VEuPathDB" id="FungiDB:BO82DRAFT_385136"/>
<dbReference type="AlphaFoldDB" id="A0A319C2V4"/>
<evidence type="ECO:0000256" key="4">
    <source>
        <dbReference type="ARBA" id="ARBA00022729"/>
    </source>
</evidence>
<keyword evidence="5 8" id="KW-0378">Hydrolase</keyword>
<feature type="signal peptide" evidence="8">
    <location>
        <begin position="1"/>
        <end position="23"/>
    </location>
</feature>
<keyword evidence="2" id="KW-0719">Serine esterase</keyword>
<evidence type="ECO:0000256" key="2">
    <source>
        <dbReference type="ARBA" id="ARBA00022487"/>
    </source>
</evidence>
<dbReference type="STRING" id="1448315.A0A319C2V4"/>
<dbReference type="InterPro" id="IPR011118">
    <property type="entry name" value="Tannase/feruloyl_esterase"/>
</dbReference>
<keyword evidence="3" id="KW-0479">Metal-binding</keyword>
<dbReference type="Proteomes" id="UP000248340">
    <property type="component" value="Unassembled WGS sequence"/>
</dbReference>
<evidence type="ECO:0000256" key="3">
    <source>
        <dbReference type="ARBA" id="ARBA00022723"/>
    </source>
</evidence>
<dbReference type="GO" id="GO:0046872">
    <property type="term" value="F:metal ion binding"/>
    <property type="evidence" value="ECO:0007669"/>
    <property type="project" value="UniProtKB-KW"/>
</dbReference>
<keyword evidence="10" id="KW-1185">Reference proteome</keyword>
<reference evidence="9 10" key="1">
    <citation type="submission" date="2016-12" db="EMBL/GenBank/DDBJ databases">
        <title>The genomes of Aspergillus section Nigri reveals drivers in fungal speciation.</title>
        <authorList>
            <consortium name="DOE Joint Genome Institute"/>
            <person name="Vesth T.C."/>
            <person name="Nybo J."/>
            <person name="Theobald S."/>
            <person name="Brandl J."/>
            <person name="Frisvad J.C."/>
            <person name="Nielsen K.F."/>
            <person name="Lyhne E.K."/>
            <person name="Kogle M.E."/>
            <person name="Kuo A."/>
            <person name="Riley R."/>
            <person name="Clum A."/>
            <person name="Nolan M."/>
            <person name="Lipzen A."/>
            <person name="Salamov A."/>
            <person name="Henrissat B."/>
            <person name="Wiebenga A."/>
            <person name="De Vries R.P."/>
            <person name="Grigoriev I.V."/>
            <person name="Mortensen U.H."/>
            <person name="Andersen M.R."/>
            <person name="Baker S.E."/>
        </authorList>
    </citation>
    <scope>NUCLEOTIDE SEQUENCE [LARGE SCALE GENOMIC DNA]</scope>
    <source>
        <strain evidence="9 10">CBS 121591</strain>
    </source>
</reference>
<evidence type="ECO:0000256" key="5">
    <source>
        <dbReference type="ARBA" id="ARBA00022801"/>
    </source>
</evidence>
<dbReference type="GeneID" id="37140897"/>
<protein>
    <recommendedName>
        <fullName evidence="8">Carboxylic ester hydrolase</fullName>
        <ecNumber evidence="8">3.1.1.-</ecNumber>
    </recommendedName>
</protein>
<dbReference type="GO" id="GO:0030600">
    <property type="term" value="F:feruloyl esterase activity"/>
    <property type="evidence" value="ECO:0007669"/>
    <property type="project" value="UniProtKB-ARBA"/>
</dbReference>
<dbReference type="SUPFAM" id="SSF53474">
    <property type="entry name" value="alpha/beta-Hydrolases"/>
    <property type="match status" value="1"/>
</dbReference>
<evidence type="ECO:0000313" key="9">
    <source>
        <dbReference type="EMBL" id="PYH79444.1"/>
    </source>
</evidence>
<dbReference type="Pfam" id="PF07519">
    <property type="entry name" value="Tannase"/>
    <property type="match status" value="1"/>
</dbReference>
<sequence length="533" mass="56603">MLSSILCLALTMVLLTCRSLTSAAVAATLLGASEVNAGNCSVAGIAQPSIPGGQLLHLTAIPVTGYHDGKTTLSFCNVTVTYTHPGKNDAIHTTIWLPLSSWNGRLQGSGGGGYAMRQDDSVLAEAVGLNYAVVATDGGHDLVSQNSAAWSLDTSGHVNMALLDDFAYVALNDAAVIGKQISHSFYGYGPNRSYWNGCSTGGRQGLMLAQRYPTAYNGIMAAAPAINWPTFLVAEYWPQFVMNQLQTHPPTCVTDAITAAAVSACDSLDGVTDGVISAPNLCNFDPLTLVNQTVACNHGSVKVTKPAALAVKLIWAGMRSSNGTFQWYGLERGAPLSVGGGSLAATTCSSPTNCTGSPFAISSDWIRRYVLQDPAFDLSTLDHADLDAILSRSIAEYNPIIGTNDPDLSAFKSAGGKMITWHGLADPVIFPKGTEHYYRQVQERDPAVRDFYRFFPAAGVHHCSGGDGPVPVDPLSQVVEWVEGGVAPETLSAQAADGRTRSLCPWPLVSMYQGGDVMDARSYTCEHPQRNWF</sequence>